<dbReference type="Proteomes" id="UP000233556">
    <property type="component" value="Unassembled WGS sequence"/>
</dbReference>
<gene>
    <name evidence="3" type="ORF">llap_4545</name>
</gene>
<name>A0A2I0UGH0_LIMLA</name>
<dbReference type="EMBL" id="KZ505777">
    <property type="protein sequence ID" value="PKU45140.1"/>
    <property type="molecule type" value="Genomic_DNA"/>
</dbReference>
<protein>
    <recommendedName>
        <fullName evidence="2">Reverse transcriptase domain-containing protein</fullName>
    </recommendedName>
</protein>
<dbReference type="AlphaFoldDB" id="A0A2I0UGH0"/>
<dbReference type="OrthoDB" id="419189at2759"/>
<evidence type="ECO:0000259" key="2">
    <source>
        <dbReference type="Pfam" id="PF00078"/>
    </source>
</evidence>
<reference evidence="4" key="2">
    <citation type="submission" date="2017-12" db="EMBL/GenBank/DDBJ databases">
        <title>Genome sequence of the Bar-tailed Godwit (Limosa lapponica baueri).</title>
        <authorList>
            <person name="Lima N.C.B."/>
            <person name="Parody-Merino A.M."/>
            <person name="Battley P.F."/>
            <person name="Fidler A.E."/>
            <person name="Prosdocimi F."/>
        </authorList>
    </citation>
    <scope>NUCLEOTIDE SEQUENCE [LARGE SCALE GENOMIC DNA]</scope>
</reference>
<accession>A0A2I0UGH0</accession>
<feature type="transmembrane region" description="Helical" evidence="1">
    <location>
        <begin position="60"/>
        <end position="82"/>
    </location>
</feature>
<dbReference type="PANTHER" id="PTHR33332">
    <property type="entry name" value="REVERSE TRANSCRIPTASE DOMAIN-CONTAINING PROTEIN"/>
    <property type="match status" value="1"/>
</dbReference>
<keyword evidence="1" id="KW-0472">Membrane</keyword>
<evidence type="ECO:0000256" key="1">
    <source>
        <dbReference type="SAM" id="Phobius"/>
    </source>
</evidence>
<organism evidence="3 4">
    <name type="scientific">Limosa lapponica baueri</name>
    <dbReference type="NCBI Taxonomy" id="1758121"/>
    <lineage>
        <taxon>Eukaryota</taxon>
        <taxon>Metazoa</taxon>
        <taxon>Chordata</taxon>
        <taxon>Craniata</taxon>
        <taxon>Vertebrata</taxon>
        <taxon>Euteleostomi</taxon>
        <taxon>Archelosauria</taxon>
        <taxon>Archosauria</taxon>
        <taxon>Dinosauria</taxon>
        <taxon>Saurischia</taxon>
        <taxon>Theropoda</taxon>
        <taxon>Coelurosauria</taxon>
        <taxon>Aves</taxon>
        <taxon>Neognathae</taxon>
        <taxon>Neoaves</taxon>
        <taxon>Charadriiformes</taxon>
        <taxon>Scolopacidae</taxon>
        <taxon>Limosa</taxon>
    </lineage>
</organism>
<keyword evidence="1" id="KW-1133">Transmembrane helix</keyword>
<evidence type="ECO:0000313" key="4">
    <source>
        <dbReference type="Proteomes" id="UP000233556"/>
    </source>
</evidence>
<keyword evidence="1" id="KW-0812">Transmembrane</keyword>
<evidence type="ECO:0000313" key="3">
    <source>
        <dbReference type="EMBL" id="PKU45140.1"/>
    </source>
</evidence>
<feature type="domain" description="Reverse transcriptase" evidence="2">
    <location>
        <begin position="64"/>
        <end position="142"/>
    </location>
</feature>
<keyword evidence="4" id="KW-1185">Reference proteome</keyword>
<reference evidence="4" key="1">
    <citation type="submission" date="2017-11" db="EMBL/GenBank/DDBJ databases">
        <authorList>
            <person name="Lima N.C."/>
            <person name="Parody-Merino A.M."/>
            <person name="Battley P.F."/>
            <person name="Fidler A.E."/>
            <person name="Prosdocimi F."/>
        </authorList>
    </citation>
    <scope>NUCLEOTIDE SEQUENCE [LARGE SCALE GENOMIC DNA]</scope>
</reference>
<proteinExistence type="predicted"/>
<sequence>MQRGGWKKKVEVSKGGQILESDEIYGESRDVQAKRFIQILFLFIWVVFTQKKKINSALCLWGVTSGVPQGLVLGAVLFNIFINGLDKRIECSLSKLAHDTKLGRSVNLLEGRMSLQRGLERLDQWAEANGMRFNKAKCQVLHLDHNNSMQRYRLGEEWLESCVAEKDLRVLVEQAVCLVHFYSALVRLNFECCVQFWGPHYKKDIEVLQYVQRRATKLVRGLENKSYEEWLRELGLFSLEKEKLRRDLIALYNYLKGGCSQVGVSLFSQVAANRIIFDYEQYLGQKVIESYYYKRDEEKSKSKSQIPLAKSDWPNNSKEDTMFPPVWLDGSYAESSLASRTEVGVSIFSEEGGGMGRNPKLDQLLAEEKLPSSLADLLRMHPMCPPPPCCPLALAKIPHHLGSAKCHVNSLAAMI</sequence>
<dbReference type="InterPro" id="IPR000477">
    <property type="entry name" value="RT_dom"/>
</dbReference>
<dbReference type="Pfam" id="PF00078">
    <property type="entry name" value="RVT_1"/>
    <property type="match status" value="1"/>
</dbReference>